<evidence type="ECO:0000313" key="8">
    <source>
        <dbReference type="Proteomes" id="UP001237642"/>
    </source>
</evidence>
<organism evidence="7 8">
    <name type="scientific">Heracleum sosnowskyi</name>
    <dbReference type="NCBI Taxonomy" id="360622"/>
    <lineage>
        <taxon>Eukaryota</taxon>
        <taxon>Viridiplantae</taxon>
        <taxon>Streptophyta</taxon>
        <taxon>Embryophyta</taxon>
        <taxon>Tracheophyta</taxon>
        <taxon>Spermatophyta</taxon>
        <taxon>Magnoliopsida</taxon>
        <taxon>eudicotyledons</taxon>
        <taxon>Gunneridae</taxon>
        <taxon>Pentapetalae</taxon>
        <taxon>asterids</taxon>
        <taxon>campanulids</taxon>
        <taxon>Apiales</taxon>
        <taxon>Apiaceae</taxon>
        <taxon>Apioideae</taxon>
        <taxon>apioid superclade</taxon>
        <taxon>Tordylieae</taxon>
        <taxon>Tordyliinae</taxon>
        <taxon>Heracleum</taxon>
    </lineage>
</organism>
<dbReference type="InterPro" id="IPR003340">
    <property type="entry name" value="B3_DNA-bd"/>
</dbReference>
<dbReference type="GO" id="GO:0003677">
    <property type="term" value="F:DNA binding"/>
    <property type="evidence" value="ECO:0007669"/>
    <property type="project" value="UniProtKB-KW"/>
</dbReference>
<dbReference type="PANTHER" id="PTHR31920">
    <property type="entry name" value="B3 DOMAIN-CONTAINING"/>
    <property type="match status" value="1"/>
</dbReference>
<name>A0AAD8ILE2_9APIA</name>
<dbReference type="GO" id="GO:0005634">
    <property type="term" value="C:nucleus"/>
    <property type="evidence" value="ECO:0007669"/>
    <property type="project" value="UniProtKB-SubCell"/>
</dbReference>
<dbReference type="Pfam" id="PF02362">
    <property type="entry name" value="B3"/>
    <property type="match status" value="1"/>
</dbReference>
<keyword evidence="5" id="KW-0539">Nucleus</keyword>
<dbReference type="InterPro" id="IPR015300">
    <property type="entry name" value="DNA-bd_pseudobarrel_sf"/>
</dbReference>
<dbReference type="PANTHER" id="PTHR31920:SF108">
    <property type="entry name" value="B3 DOMAIN-CONTAINING TRANSCRIPTION FACTOR VRN1-LIKE"/>
    <property type="match status" value="1"/>
</dbReference>
<proteinExistence type="predicted"/>
<dbReference type="SUPFAM" id="SSF101936">
    <property type="entry name" value="DNA-binding pseudobarrel domain"/>
    <property type="match status" value="4"/>
</dbReference>
<sequence>MSTLVVKKMSNFLSRNYAWTYMTGCLPLPTCVAERYGNQIPDRVIVVLPSGALWTAKYMRDRNCIEHLDNMYDYYNVKPYHMFAVKYNGGSRFHVQIYNSYGVEIDYPAKPVIGKKLNLSRYSGGWVNEAYYLSVDFEIDKLCAQFSFNCLNTGRGDYDLLISRSHLKGSLYTQVLSKNACSQLALNDSMKWVEIGYNHLFWKIKLKWKNGKVWFNRKWNEFATAGELCHGDICVFQKTEQSQKFEVCVFQKNNVNNFNQKGLDEGKAMLSWLKVMNEKTILDGELEVPRLFADQHGLSIDETVHLLMPDGLEYVVRFCGFRNVFHGLKNFLLKYSVGENYVLCFDYVGESHFYVSIYDTTSVDIFDDLSVKVLLQDVMRQSKCPVIVLSDDSVDEEKVSSFNLMTIDTAENLEEAVDNNNMEVLEDMQLLNVEGENHSSFSVRMSKSHVDHTGHGVYLPRKMLETYKKWKNGTVVTLVSGEREWKIEVHRKKKMCRFGKGWDNFTSQKQLVKGQWVEFVFRNNYTFEVYVHH</sequence>
<evidence type="ECO:0000256" key="4">
    <source>
        <dbReference type="ARBA" id="ARBA00023163"/>
    </source>
</evidence>
<dbReference type="SMART" id="SM01019">
    <property type="entry name" value="B3"/>
    <property type="match status" value="3"/>
</dbReference>
<dbReference type="PROSITE" id="PS50863">
    <property type="entry name" value="B3"/>
    <property type="match status" value="2"/>
</dbReference>
<dbReference type="InterPro" id="IPR050655">
    <property type="entry name" value="Plant_B3_domain"/>
</dbReference>
<accession>A0AAD8ILE2</accession>
<evidence type="ECO:0000259" key="6">
    <source>
        <dbReference type="PROSITE" id="PS50863"/>
    </source>
</evidence>
<evidence type="ECO:0000256" key="5">
    <source>
        <dbReference type="ARBA" id="ARBA00023242"/>
    </source>
</evidence>
<keyword evidence="4" id="KW-0804">Transcription</keyword>
<protein>
    <recommendedName>
        <fullName evidence="6">TF-B3 domain-containing protein</fullName>
    </recommendedName>
</protein>
<keyword evidence="2" id="KW-0805">Transcription regulation</keyword>
<evidence type="ECO:0000256" key="1">
    <source>
        <dbReference type="ARBA" id="ARBA00004123"/>
    </source>
</evidence>
<reference evidence="7" key="1">
    <citation type="submission" date="2023-02" db="EMBL/GenBank/DDBJ databases">
        <title>Genome of toxic invasive species Heracleum sosnowskyi carries increased number of genes despite the absence of recent whole-genome duplications.</title>
        <authorList>
            <person name="Schelkunov M."/>
            <person name="Shtratnikova V."/>
            <person name="Makarenko M."/>
            <person name="Klepikova A."/>
            <person name="Omelchenko D."/>
            <person name="Novikova G."/>
            <person name="Obukhova E."/>
            <person name="Bogdanov V."/>
            <person name="Penin A."/>
            <person name="Logacheva M."/>
        </authorList>
    </citation>
    <scope>NUCLEOTIDE SEQUENCE</scope>
    <source>
        <strain evidence="7">Hsosn_3</strain>
        <tissue evidence="7">Leaf</tissue>
    </source>
</reference>
<dbReference type="Gene3D" id="2.40.330.10">
    <property type="entry name" value="DNA-binding pseudobarrel domain"/>
    <property type="match status" value="3"/>
</dbReference>
<dbReference type="Proteomes" id="UP001237642">
    <property type="component" value="Unassembled WGS sequence"/>
</dbReference>
<dbReference type="AlphaFoldDB" id="A0AAD8ILE2"/>
<reference evidence="7" key="2">
    <citation type="submission" date="2023-05" db="EMBL/GenBank/DDBJ databases">
        <authorList>
            <person name="Schelkunov M.I."/>
        </authorList>
    </citation>
    <scope>NUCLEOTIDE SEQUENCE</scope>
    <source>
        <strain evidence="7">Hsosn_3</strain>
        <tissue evidence="7">Leaf</tissue>
    </source>
</reference>
<feature type="domain" description="TF-B3" evidence="6">
    <location>
        <begin position="202"/>
        <end position="253"/>
    </location>
</feature>
<evidence type="ECO:0000256" key="2">
    <source>
        <dbReference type="ARBA" id="ARBA00023015"/>
    </source>
</evidence>
<evidence type="ECO:0000313" key="7">
    <source>
        <dbReference type="EMBL" id="KAK1387263.1"/>
    </source>
</evidence>
<comment type="caution">
    <text evidence="7">The sequence shown here is derived from an EMBL/GenBank/DDBJ whole genome shotgun (WGS) entry which is preliminary data.</text>
</comment>
<feature type="domain" description="TF-B3" evidence="6">
    <location>
        <begin position="442"/>
        <end position="533"/>
    </location>
</feature>
<gene>
    <name evidence="7" type="ORF">POM88_015441</name>
</gene>
<keyword evidence="3" id="KW-0238">DNA-binding</keyword>
<evidence type="ECO:0000256" key="3">
    <source>
        <dbReference type="ARBA" id="ARBA00023125"/>
    </source>
</evidence>
<comment type="subcellular location">
    <subcellularLocation>
        <location evidence="1">Nucleus</location>
    </subcellularLocation>
</comment>
<dbReference type="EMBL" id="JAUIZM010000004">
    <property type="protein sequence ID" value="KAK1387263.1"/>
    <property type="molecule type" value="Genomic_DNA"/>
</dbReference>
<keyword evidence="8" id="KW-1185">Reference proteome</keyword>